<proteinExistence type="predicted"/>
<organism evidence="1 2">
    <name type="scientific">Hydrogenophaga electricum</name>
    <dbReference type="NCBI Taxonomy" id="1230953"/>
    <lineage>
        <taxon>Bacteria</taxon>
        <taxon>Pseudomonadati</taxon>
        <taxon>Pseudomonadota</taxon>
        <taxon>Betaproteobacteria</taxon>
        <taxon>Burkholderiales</taxon>
        <taxon>Comamonadaceae</taxon>
        <taxon>Hydrogenophaga</taxon>
    </lineage>
</organism>
<dbReference type="Proteomes" id="UP001156903">
    <property type="component" value="Unassembled WGS sequence"/>
</dbReference>
<gene>
    <name evidence="1" type="ORF">GCM10007935_33530</name>
</gene>
<comment type="caution">
    <text evidence="1">The sequence shown here is derived from an EMBL/GenBank/DDBJ whole genome shotgun (WGS) entry which is preliminary data.</text>
</comment>
<sequence length="327" mass="35123">MDGSNKTGAGRLLAAGVCAALLAGCGALGGGGRGGQDPSVVGLEPQSVVLGEGGASLRVDFVLGDGAGADEGRFGPGFIVVSQAEAELQAIEHHFTVPRSQIDAKGWLRFEDFNGDGWQDFVVTHGTSAASGLPVMSLYQFDPRQRRFVPVAPVSKRGELQAAGPGCVALRYAEDGRQPEQERFCFSAQAGRWVQQVAAPGALTNAEVAGPCEGGTPDLARCRQARVALDKSLQAQWGGYRNAMGQLLTRSNGKQHATQFMRHSQASHAAWLQYREAFCATHVREQALPARWFHSGIESCKYDMARQQLQQYETQRLRLQAPGEGER</sequence>
<dbReference type="RefSeq" id="WP_284308728.1">
    <property type="nucleotide sequence ID" value="NZ_BSPB01000038.1"/>
</dbReference>
<name>A0ABQ6C6U3_9BURK</name>
<reference evidence="2" key="1">
    <citation type="journal article" date="2019" name="Int. J. Syst. Evol. Microbiol.">
        <title>The Global Catalogue of Microorganisms (GCM) 10K type strain sequencing project: providing services to taxonomists for standard genome sequencing and annotation.</title>
        <authorList>
            <consortium name="The Broad Institute Genomics Platform"/>
            <consortium name="The Broad Institute Genome Sequencing Center for Infectious Disease"/>
            <person name="Wu L."/>
            <person name="Ma J."/>
        </authorList>
    </citation>
    <scope>NUCLEOTIDE SEQUENCE [LARGE SCALE GENOMIC DNA]</scope>
    <source>
        <strain evidence="2">NBRC 109341</strain>
    </source>
</reference>
<evidence type="ECO:0000313" key="2">
    <source>
        <dbReference type="Proteomes" id="UP001156903"/>
    </source>
</evidence>
<dbReference type="PROSITE" id="PS51257">
    <property type="entry name" value="PROKAR_LIPOPROTEIN"/>
    <property type="match status" value="1"/>
</dbReference>
<accession>A0ABQ6C6U3</accession>
<dbReference type="EMBL" id="BSPB01000038">
    <property type="protein sequence ID" value="GLS15916.1"/>
    <property type="molecule type" value="Genomic_DNA"/>
</dbReference>
<evidence type="ECO:0008006" key="3">
    <source>
        <dbReference type="Google" id="ProtNLM"/>
    </source>
</evidence>
<keyword evidence="2" id="KW-1185">Reference proteome</keyword>
<protein>
    <recommendedName>
        <fullName evidence="3">Lysozyme inhibitor LprI N-terminal domain-containing protein</fullName>
    </recommendedName>
</protein>
<evidence type="ECO:0000313" key="1">
    <source>
        <dbReference type="EMBL" id="GLS15916.1"/>
    </source>
</evidence>